<proteinExistence type="predicted"/>
<accession>A0A4R6CQ36</accession>
<comment type="caution">
    <text evidence="1">The sequence shown here is derived from an EMBL/GenBank/DDBJ whole genome shotgun (WGS) entry which is preliminary data.</text>
</comment>
<dbReference type="Proteomes" id="UP000295195">
    <property type="component" value="Unassembled WGS sequence"/>
</dbReference>
<gene>
    <name evidence="1" type="ORF">CEE75_12525</name>
</gene>
<dbReference type="AlphaFoldDB" id="A0A4R6CQ36"/>
<name>A0A4R6CQ36_9LACO</name>
<dbReference type="EMBL" id="NKLP01000265">
    <property type="protein sequence ID" value="TDN28746.1"/>
    <property type="molecule type" value="Genomic_DNA"/>
</dbReference>
<evidence type="ECO:0000313" key="2">
    <source>
        <dbReference type="Proteomes" id="UP000295195"/>
    </source>
</evidence>
<evidence type="ECO:0000313" key="1">
    <source>
        <dbReference type="EMBL" id="TDN28746.1"/>
    </source>
</evidence>
<reference evidence="1 2" key="1">
    <citation type="submission" date="2017-06" db="EMBL/GenBank/DDBJ databases">
        <authorList>
            <person name="Swanenburg J."/>
            <person name="Kort R."/>
        </authorList>
    </citation>
    <scope>NUCLEOTIDE SEQUENCE [LARGE SCALE GENOMIC DNA]</scope>
    <source>
        <strain evidence="1 2">RL05</strain>
    </source>
</reference>
<protein>
    <submittedName>
        <fullName evidence="1">Uncharacterized protein</fullName>
    </submittedName>
</protein>
<sequence>MIMAKMSKESELIMKKQRGYRCENMSQGHPLLSEMVSNEVVDLGNLDIPATLGLKVDWDKDYSEKELKGLADKVLAELVNRMHVEANYLHYLWLCATEDDDKALYQDNMSSGEIDCYSFDASSSIVASDLGNEGTLIVSKKPFNYIE</sequence>
<organism evidence="1 2">
    <name type="scientific">Lactobacillus crispatus</name>
    <dbReference type="NCBI Taxonomy" id="47770"/>
    <lineage>
        <taxon>Bacteria</taxon>
        <taxon>Bacillati</taxon>
        <taxon>Bacillota</taxon>
        <taxon>Bacilli</taxon>
        <taxon>Lactobacillales</taxon>
        <taxon>Lactobacillaceae</taxon>
        <taxon>Lactobacillus</taxon>
    </lineage>
</organism>